<dbReference type="OMA" id="IVCAPQT"/>
<evidence type="ECO:0008006" key="5">
    <source>
        <dbReference type="Google" id="ProtNLM"/>
    </source>
</evidence>
<organism evidence="3 4">
    <name type="scientific">Tieghemostelium lacteum</name>
    <name type="common">Slime mold</name>
    <name type="synonym">Dictyostelium lacteum</name>
    <dbReference type="NCBI Taxonomy" id="361077"/>
    <lineage>
        <taxon>Eukaryota</taxon>
        <taxon>Amoebozoa</taxon>
        <taxon>Evosea</taxon>
        <taxon>Eumycetozoa</taxon>
        <taxon>Dictyostelia</taxon>
        <taxon>Dictyosteliales</taxon>
        <taxon>Raperosteliaceae</taxon>
        <taxon>Tieghemostelium</taxon>
    </lineage>
</organism>
<evidence type="ECO:0000256" key="1">
    <source>
        <dbReference type="ARBA" id="ARBA00022737"/>
    </source>
</evidence>
<dbReference type="PANTHER" id="PTHR13780">
    <property type="entry name" value="AMP-ACTIVATED PROTEIN KINASE, GAMMA REGULATORY SUBUNIT"/>
    <property type="match status" value="1"/>
</dbReference>
<evidence type="ECO:0000256" key="2">
    <source>
        <dbReference type="ARBA" id="ARBA00023122"/>
    </source>
</evidence>
<gene>
    <name evidence="3" type="ORF">DLAC_01836</name>
</gene>
<dbReference type="InterPro" id="IPR046342">
    <property type="entry name" value="CBS_dom_sf"/>
</dbReference>
<dbReference type="STRING" id="361077.A0A152A6H1"/>
<dbReference type="Proteomes" id="UP000076078">
    <property type="component" value="Unassembled WGS sequence"/>
</dbReference>
<evidence type="ECO:0000313" key="4">
    <source>
        <dbReference type="Proteomes" id="UP000076078"/>
    </source>
</evidence>
<dbReference type="Gene3D" id="3.10.580.10">
    <property type="entry name" value="CBS-domain"/>
    <property type="match status" value="2"/>
</dbReference>
<keyword evidence="2" id="KW-0129">CBS domain</keyword>
<dbReference type="InterPro" id="IPR050511">
    <property type="entry name" value="AMPK_gamma/SDS23_families"/>
</dbReference>
<reference evidence="3 4" key="1">
    <citation type="submission" date="2015-12" db="EMBL/GenBank/DDBJ databases">
        <title>Dictyostelia acquired genes for synthesis and detection of signals that induce cell-type specialization by lateral gene transfer from prokaryotes.</title>
        <authorList>
            <person name="Gloeckner G."/>
            <person name="Schaap P."/>
        </authorList>
    </citation>
    <scope>NUCLEOTIDE SEQUENCE [LARGE SCALE GENOMIC DNA]</scope>
    <source>
        <strain evidence="3 4">TK</strain>
    </source>
</reference>
<evidence type="ECO:0000313" key="3">
    <source>
        <dbReference type="EMBL" id="KYR01823.1"/>
    </source>
</evidence>
<dbReference type="InParanoid" id="A0A152A6H1"/>
<name>A0A152A6H1_TIELA</name>
<sequence>MDIHNSYFYNTPIKPKNIKNVGRVSEFREGISISIESSSLLKKYPKPLIWVDADDLVISAFEKISSQNVLSAPVYCSIKKDWASILDIKDLCKFIVSLFDENNKLKDIDYKGTTVRNILSHPDGTFIKPCPILSVKESILSLLKFFHQGHHRVCISLDKHDKKQIAVVSELNLVKWMDRHKSMLGETGELNLEEIGMYTKDKTLISINCNSLAIDAFRILAFNNIYGLPIVSDNGEIMDNISVVDIKFTKFDLAKFMQPLSEFFIPNLASKYPVPLRTPIICTPQSRLREVIGKITSCKVHRIFIADEQVDAGIVFAPKVVVSVSDIVRVILIMCGIDR</sequence>
<comment type="caution">
    <text evidence="3">The sequence shown here is derived from an EMBL/GenBank/DDBJ whole genome shotgun (WGS) entry which is preliminary data.</text>
</comment>
<dbReference type="SUPFAM" id="SSF54631">
    <property type="entry name" value="CBS-domain pair"/>
    <property type="match status" value="2"/>
</dbReference>
<dbReference type="OrthoDB" id="449052at2759"/>
<dbReference type="AlphaFoldDB" id="A0A152A6H1"/>
<keyword evidence="4" id="KW-1185">Reference proteome</keyword>
<proteinExistence type="predicted"/>
<protein>
    <recommendedName>
        <fullName evidence="5">Cystathionine-beta-synthase domain-containing protein</fullName>
    </recommendedName>
</protein>
<keyword evidence="1" id="KW-0677">Repeat</keyword>
<dbReference type="EMBL" id="LODT01000006">
    <property type="protein sequence ID" value="KYR01823.1"/>
    <property type="molecule type" value="Genomic_DNA"/>
</dbReference>
<accession>A0A152A6H1</accession>
<dbReference type="PANTHER" id="PTHR13780:SF24">
    <property type="entry name" value="CBS DOMAIN-CONTAINING PROTEIN"/>
    <property type="match status" value="1"/>
</dbReference>